<evidence type="ECO:0000313" key="1">
    <source>
        <dbReference type="EMBL" id="SUZ84065.1"/>
    </source>
</evidence>
<protein>
    <submittedName>
        <fullName evidence="1">Uncharacterized protein</fullName>
    </submittedName>
</protein>
<organism evidence="1">
    <name type="scientific">marine metagenome</name>
    <dbReference type="NCBI Taxonomy" id="408172"/>
    <lineage>
        <taxon>unclassified sequences</taxon>
        <taxon>metagenomes</taxon>
        <taxon>ecological metagenomes</taxon>
    </lineage>
</organism>
<name>A0A381QXB4_9ZZZZ</name>
<gene>
    <name evidence="1" type="ORF">METZ01_LOCUS36919</name>
</gene>
<dbReference type="EMBL" id="UINC01001579">
    <property type="protein sequence ID" value="SUZ84065.1"/>
    <property type="molecule type" value="Genomic_DNA"/>
</dbReference>
<dbReference type="AlphaFoldDB" id="A0A381QXB4"/>
<sequence length="87" mass="9580">MQMKSKTKIVASCVSHDDVTSAMERFFSQGGKITKIENTCQEILLKQDMGDEDMNFIDPHAANPASNGLGEVGNILQQEIQTVHKEA</sequence>
<proteinExistence type="predicted"/>
<reference evidence="1" key="1">
    <citation type="submission" date="2018-05" db="EMBL/GenBank/DDBJ databases">
        <authorList>
            <person name="Lanie J.A."/>
            <person name="Ng W.-L."/>
            <person name="Kazmierczak K.M."/>
            <person name="Andrzejewski T.M."/>
            <person name="Davidsen T.M."/>
            <person name="Wayne K.J."/>
            <person name="Tettelin H."/>
            <person name="Glass J.I."/>
            <person name="Rusch D."/>
            <person name="Podicherti R."/>
            <person name="Tsui H.-C.T."/>
            <person name="Winkler M.E."/>
        </authorList>
    </citation>
    <scope>NUCLEOTIDE SEQUENCE</scope>
</reference>
<accession>A0A381QXB4</accession>